<evidence type="ECO:0000313" key="3">
    <source>
        <dbReference type="Proteomes" id="UP001642409"/>
    </source>
</evidence>
<protein>
    <submittedName>
        <fullName evidence="2">Hypothetical_protein</fullName>
    </submittedName>
</protein>
<accession>A0AA86Q7A3</accession>
<name>A0AA86Q7A3_9EUKA</name>
<evidence type="ECO:0000313" key="2">
    <source>
        <dbReference type="EMBL" id="CAL6048145.1"/>
    </source>
</evidence>
<proteinExistence type="predicted"/>
<evidence type="ECO:0000313" key="1">
    <source>
        <dbReference type="EMBL" id="CAI9953744.1"/>
    </source>
</evidence>
<gene>
    <name evidence="1" type="ORF">HINF_LOCUS41389</name>
    <name evidence="2" type="ORF">HINF_LOCUS42548</name>
</gene>
<comment type="caution">
    <text evidence="1">The sequence shown here is derived from an EMBL/GenBank/DDBJ whole genome shotgun (WGS) entry which is preliminary data.</text>
</comment>
<keyword evidence="3" id="KW-1185">Reference proteome</keyword>
<dbReference type="Proteomes" id="UP001642409">
    <property type="component" value="Unassembled WGS sequence"/>
</dbReference>
<dbReference type="EMBL" id="CATOUU010000841">
    <property type="protein sequence ID" value="CAI9953744.1"/>
    <property type="molecule type" value="Genomic_DNA"/>
</dbReference>
<organism evidence="1">
    <name type="scientific">Hexamita inflata</name>
    <dbReference type="NCBI Taxonomy" id="28002"/>
    <lineage>
        <taxon>Eukaryota</taxon>
        <taxon>Metamonada</taxon>
        <taxon>Diplomonadida</taxon>
        <taxon>Hexamitidae</taxon>
        <taxon>Hexamitinae</taxon>
        <taxon>Hexamita</taxon>
    </lineage>
</organism>
<reference evidence="2 3" key="2">
    <citation type="submission" date="2024-07" db="EMBL/GenBank/DDBJ databases">
        <authorList>
            <person name="Akdeniz Z."/>
        </authorList>
    </citation>
    <scope>NUCLEOTIDE SEQUENCE [LARGE SCALE GENOMIC DNA]</scope>
</reference>
<sequence>MNIQNIFDSTTLSDLNGRLQIKAPPHFQQGDYTSLLSVRAVEDIFVVDGKITITNPVNSTTKTRTYNHQQYNTMFEFMEDFTANFGMYLTIEIDAVNKRAFRINFKDTYKQSHLKYEGNVENFIGRPTMQDIILDGTMTLDNNAKEPTAKITAEYASQKFSTVHDFVEYTNEIFKNVIRIDFDDQKFAFKAVTYLDNSYNKGNFKYTGNIAQYLTFKQNLILNNEKLGYSSLSIQYLQIKCDKLQCGLNSYVFDPDTNQQRVQFSSSVLQVLCPNQMSYQSKNMDLHIKLLESMPLDFYITDQDNNAICLQYILQMRFYKQEYFFQQQSDSGVTAIHQKQQIFVFLTDKFRSFKINQKFDQVALCQAYGNIGPQPATSNTYVISYVYDLKINNYKFDILHAYERNIENINSSIFVWLNLPPSCLLNFELTTAAIEYTQDTMIKQETVKKDQQPNILLRLFIK</sequence>
<dbReference type="EMBL" id="CAXDID020000174">
    <property type="protein sequence ID" value="CAL6048145.1"/>
    <property type="molecule type" value="Genomic_DNA"/>
</dbReference>
<reference evidence="1" key="1">
    <citation type="submission" date="2023-06" db="EMBL/GenBank/DDBJ databases">
        <authorList>
            <person name="Kurt Z."/>
        </authorList>
    </citation>
    <scope>NUCLEOTIDE SEQUENCE</scope>
</reference>
<dbReference type="AlphaFoldDB" id="A0AA86Q7A3"/>